<accession>A0A5R8NXA8</accession>
<gene>
    <name evidence="2" type="ORF">FEK34_04490</name>
</gene>
<dbReference type="GO" id="GO:0003677">
    <property type="term" value="F:DNA binding"/>
    <property type="evidence" value="ECO:0007669"/>
    <property type="project" value="InterPro"/>
</dbReference>
<evidence type="ECO:0000313" key="2">
    <source>
        <dbReference type="EMBL" id="TLF80937.1"/>
    </source>
</evidence>
<dbReference type="AlphaFoldDB" id="A0A5R8NXA8"/>
<dbReference type="Proteomes" id="UP000306378">
    <property type="component" value="Unassembled WGS sequence"/>
</dbReference>
<dbReference type="Gene3D" id="1.10.260.40">
    <property type="entry name" value="lambda repressor-like DNA-binding domains"/>
    <property type="match status" value="1"/>
</dbReference>
<dbReference type="Pfam" id="PF13560">
    <property type="entry name" value="HTH_31"/>
    <property type="match status" value="1"/>
</dbReference>
<dbReference type="InterPro" id="IPR043917">
    <property type="entry name" value="DUF5753"/>
</dbReference>
<dbReference type="SUPFAM" id="SSF47413">
    <property type="entry name" value="lambda repressor-like DNA-binding domains"/>
    <property type="match status" value="1"/>
</dbReference>
<name>A0A5R8NXA8_9NOCA</name>
<dbReference type="InterPro" id="IPR001387">
    <property type="entry name" value="Cro/C1-type_HTH"/>
</dbReference>
<dbReference type="RefSeq" id="WP_138446577.1">
    <property type="nucleotide sequence ID" value="NZ_VBUT01000002.1"/>
</dbReference>
<sequence length="298" mass="33985">MTASSTTTNSTLPRRILAGLLREKRIAAGISVEAARQAIGVSKQTFWRMETGQPTKINPLFISHLAQMYRVDDETADIFMALVEETHAKGWWHAFGDSIPRDFDLYIGLQDAAKRLSSYHTILLPGILQTTEYRREIHWAEFPGMPSDEIEQRLQLHVERRARLYDADRPLTVDTFLDEALLRRMVGSSGVMVGQLQHLLELDLLPNVSIRVVPMTTRRHKGILTGAFVLLEFPRHLTANLTEPPVVYIEQYTGALYLEKPDEVQQYRTAYADIQRVSLDQEGSRRLIQQLADELSSE</sequence>
<organism evidence="2 3">
    <name type="scientific">Nocardia cyriacigeorgica</name>
    <dbReference type="NCBI Taxonomy" id="135487"/>
    <lineage>
        <taxon>Bacteria</taxon>
        <taxon>Bacillati</taxon>
        <taxon>Actinomycetota</taxon>
        <taxon>Actinomycetes</taxon>
        <taxon>Mycobacteriales</taxon>
        <taxon>Nocardiaceae</taxon>
        <taxon>Nocardia</taxon>
    </lineage>
</organism>
<dbReference type="InterPro" id="IPR010982">
    <property type="entry name" value="Lambda_DNA-bd_dom_sf"/>
</dbReference>
<comment type="caution">
    <text evidence="2">The sequence shown here is derived from an EMBL/GenBank/DDBJ whole genome shotgun (WGS) entry which is preliminary data.</text>
</comment>
<reference evidence="2 3" key="1">
    <citation type="submission" date="2019-05" db="EMBL/GenBank/DDBJ databases">
        <title>Genomes sequences of two Nocardia cyriacigeorgica environmental isolates, type strains Nocardia asteroides ATCC 19247 and Nocardia cyriacigeorgica DSM 44484.</title>
        <authorList>
            <person name="Vautrin F."/>
            <person name="Bergeron E."/>
            <person name="Dubost A."/>
            <person name="Abrouk D."/>
            <person name="Rodriguez Nava V."/>
            <person name="Pujic P."/>
        </authorList>
    </citation>
    <scope>NUCLEOTIDE SEQUENCE [LARGE SCALE GENOMIC DNA]</scope>
    <source>
        <strain evidence="2 3">EML 446</strain>
    </source>
</reference>
<evidence type="ECO:0000313" key="3">
    <source>
        <dbReference type="Proteomes" id="UP000306378"/>
    </source>
</evidence>
<dbReference type="CDD" id="cd00093">
    <property type="entry name" value="HTH_XRE"/>
    <property type="match status" value="1"/>
</dbReference>
<dbReference type="Pfam" id="PF19054">
    <property type="entry name" value="DUF5753"/>
    <property type="match status" value="1"/>
</dbReference>
<protein>
    <submittedName>
        <fullName evidence="2">Helix-turn-helix domain-containing protein</fullName>
    </submittedName>
</protein>
<proteinExistence type="predicted"/>
<feature type="domain" description="DUF5753" evidence="1">
    <location>
        <begin position="105"/>
        <end position="290"/>
    </location>
</feature>
<dbReference type="EMBL" id="VBUT01000002">
    <property type="protein sequence ID" value="TLF80937.1"/>
    <property type="molecule type" value="Genomic_DNA"/>
</dbReference>
<evidence type="ECO:0000259" key="1">
    <source>
        <dbReference type="Pfam" id="PF19054"/>
    </source>
</evidence>